<name>A0AAW2H8L1_9NEOP</name>
<evidence type="ECO:0000256" key="1">
    <source>
        <dbReference type="SAM" id="Coils"/>
    </source>
</evidence>
<dbReference type="Gene3D" id="1.25.40.90">
    <property type="match status" value="1"/>
</dbReference>
<dbReference type="InterPro" id="IPR008942">
    <property type="entry name" value="ENTH_VHS"/>
</dbReference>
<dbReference type="InterPro" id="IPR006569">
    <property type="entry name" value="CID_dom"/>
</dbReference>
<dbReference type="Pfam" id="PF04818">
    <property type="entry name" value="CID"/>
    <property type="match status" value="1"/>
</dbReference>
<dbReference type="PROSITE" id="PS51391">
    <property type="entry name" value="CID"/>
    <property type="match status" value="1"/>
</dbReference>
<gene>
    <name evidence="3" type="ORF">PYX00_011817</name>
</gene>
<organism evidence="3">
    <name type="scientific">Menopon gallinae</name>
    <name type="common">poultry shaft louse</name>
    <dbReference type="NCBI Taxonomy" id="328185"/>
    <lineage>
        <taxon>Eukaryota</taxon>
        <taxon>Metazoa</taxon>
        <taxon>Ecdysozoa</taxon>
        <taxon>Arthropoda</taxon>
        <taxon>Hexapoda</taxon>
        <taxon>Insecta</taxon>
        <taxon>Pterygota</taxon>
        <taxon>Neoptera</taxon>
        <taxon>Paraneoptera</taxon>
        <taxon>Psocodea</taxon>
        <taxon>Troctomorpha</taxon>
        <taxon>Phthiraptera</taxon>
        <taxon>Amblycera</taxon>
        <taxon>Menoponidae</taxon>
        <taxon>Menopon</taxon>
    </lineage>
</organism>
<feature type="domain" description="CID" evidence="2">
    <location>
        <begin position="234"/>
        <end position="370"/>
    </location>
</feature>
<comment type="caution">
    <text evidence="3">The sequence shown here is derived from an EMBL/GenBank/DDBJ whole genome shotgun (WGS) entry which is preliminary data.</text>
</comment>
<sequence>MLPEKIVEDARICIKNQTRAVCLVEDTLPEVDAIRSFEEFQEICELLDLPVLDREMLDPRHHCRNMLVYLVNMSTFIPMDLGYLIRKNQRIEEYLALDEKIDELEVRLANLKNDYELASVERLDIAKEVERLERMTSLDEETLFSILKHDGRVQRLMSRDRLIKAICAADDSPLKRLFVMLIENEHVSIKDVEAMGMDRIVMLKLLYQLCLKEIIVYDQLNELISLSNQKDDPMSLLSREYLITSLRCLQPTQENMQTVALYIRINKDEHVRILEIYANELMKSNVFHQLNLYYLANEILQTEKRNTSSKSLYQSVKSLVQSFFKGAKAESVRYPKLFKKYCGLEEVWVQREIFSREELEDASVQKAKDLVEQDLEPLPFSRERVLEDIDKLFYSGDELVVYLKKFIQYLES</sequence>
<keyword evidence="1" id="KW-0175">Coiled coil</keyword>
<dbReference type="AlphaFoldDB" id="A0AAW2H8L1"/>
<dbReference type="SMART" id="SM00582">
    <property type="entry name" value="RPR"/>
    <property type="match status" value="1"/>
</dbReference>
<reference evidence="3" key="1">
    <citation type="journal article" date="2024" name="Gigascience">
        <title>Chromosome-level genome of the poultry shaft louse Menopon gallinae provides insight into the host-switching and adaptive evolution of parasitic lice.</title>
        <authorList>
            <person name="Xu Y."/>
            <person name="Ma L."/>
            <person name="Liu S."/>
            <person name="Liang Y."/>
            <person name="Liu Q."/>
            <person name="He Z."/>
            <person name="Tian L."/>
            <person name="Duan Y."/>
            <person name="Cai W."/>
            <person name="Li H."/>
            <person name="Song F."/>
        </authorList>
    </citation>
    <scope>NUCLEOTIDE SEQUENCE</scope>
    <source>
        <strain evidence="3">Cailab_2023a</strain>
    </source>
</reference>
<feature type="coiled-coil region" evidence="1">
    <location>
        <begin position="94"/>
        <end position="121"/>
    </location>
</feature>
<protein>
    <recommendedName>
        <fullName evidence="2">CID domain-containing protein</fullName>
    </recommendedName>
</protein>
<evidence type="ECO:0000259" key="2">
    <source>
        <dbReference type="PROSITE" id="PS51391"/>
    </source>
</evidence>
<evidence type="ECO:0000313" key="3">
    <source>
        <dbReference type="EMBL" id="KAL0266101.1"/>
    </source>
</evidence>
<accession>A0AAW2H8L1</accession>
<proteinExistence type="predicted"/>
<dbReference type="EMBL" id="JARGDH010000006">
    <property type="protein sequence ID" value="KAL0266101.1"/>
    <property type="molecule type" value="Genomic_DNA"/>
</dbReference>